<reference evidence="1 2" key="1">
    <citation type="journal article" date="2024" name="Plant J.">
        <title>Genome sequences and population genomics reveal climatic adaptation and genomic divergence between two closely related sweetgum species.</title>
        <authorList>
            <person name="Xu W.Q."/>
            <person name="Ren C.Q."/>
            <person name="Zhang X.Y."/>
            <person name="Comes H.P."/>
            <person name="Liu X.H."/>
            <person name="Li Y.G."/>
            <person name="Kettle C.J."/>
            <person name="Jalonen R."/>
            <person name="Gaisberger H."/>
            <person name="Ma Y.Z."/>
            <person name="Qiu Y.X."/>
        </authorList>
    </citation>
    <scope>NUCLEOTIDE SEQUENCE [LARGE SCALE GENOMIC DNA]</scope>
    <source>
        <strain evidence="1">Hangzhou</strain>
    </source>
</reference>
<keyword evidence="2" id="KW-1185">Reference proteome</keyword>
<comment type="caution">
    <text evidence="1">The sequence shown here is derived from an EMBL/GenBank/DDBJ whole genome shotgun (WGS) entry which is preliminary data.</text>
</comment>
<accession>A0AAP0S2N4</accession>
<dbReference type="EMBL" id="JBBPBK010000002">
    <property type="protein sequence ID" value="KAK9289710.1"/>
    <property type="molecule type" value="Genomic_DNA"/>
</dbReference>
<proteinExistence type="predicted"/>
<evidence type="ECO:0000313" key="1">
    <source>
        <dbReference type="EMBL" id="KAK9289710.1"/>
    </source>
</evidence>
<sequence length="127" mass="13947">MTINALTTNWIFGDQKTLQCKGFQDTTTMVCNVAVLIVTECLILVGPLQVGLGADSQYIENDFTLWWVLELTVNALKMTSHHVPGNSDDAFGQILILGDDYDATSDPLSVTGVIPDYRHQISDIEDA</sequence>
<evidence type="ECO:0000313" key="2">
    <source>
        <dbReference type="Proteomes" id="UP001415857"/>
    </source>
</evidence>
<dbReference type="Proteomes" id="UP001415857">
    <property type="component" value="Unassembled WGS sequence"/>
</dbReference>
<name>A0AAP0S2N4_LIQFO</name>
<protein>
    <submittedName>
        <fullName evidence="1">Uncharacterized protein</fullName>
    </submittedName>
</protein>
<gene>
    <name evidence="1" type="ORF">L1049_007869</name>
</gene>
<dbReference type="AlphaFoldDB" id="A0AAP0S2N4"/>
<organism evidence="1 2">
    <name type="scientific">Liquidambar formosana</name>
    <name type="common">Formosan gum</name>
    <dbReference type="NCBI Taxonomy" id="63359"/>
    <lineage>
        <taxon>Eukaryota</taxon>
        <taxon>Viridiplantae</taxon>
        <taxon>Streptophyta</taxon>
        <taxon>Embryophyta</taxon>
        <taxon>Tracheophyta</taxon>
        <taxon>Spermatophyta</taxon>
        <taxon>Magnoliopsida</taxon>
        <taxon>eudicotyledons</taxon>
        <taxon>Gunneridae</taxon>
        <taxon>Pentapetalae</taxon>
        <taxon>Saxifragales</taxon>
        <taxon>Altingiaceae</taxon>
        <taxon>Liquidambar</taxon>
    </lineage>
</organism>